<reference evidence="2" key="1">
    <citation type="journal article" date="2024" name="Front. Bioeng. Biotechnol.">
        <title>Genome-scale model development and genomic sequencing of the oleaginous clade Lipomyces.</title>
        <authorList>
            <person name="Czajka J.J."/>
            <person name="Han Y."/>
            <person name="Kim J."/>
            <person name="Mondo S.J."/>
            <person name="Hofstad B.A."/>
            <person name="Robles A."/>
            <person name="Haridas S."/>
            <person name="Riley R."/>
            <person name="LaButti K."/>
            <person name="Pangilinan J."/>
            <person name="Andreopoulos W."/>
            <person name="Lipzen A."/>
            <person name="Yan J."/>
            <person name="Wang M."/>
            <person name="Ng V."/>
            <person name="Grigoriev I.V."/>
            <person name="Spatafora J.W."/>
            <person name="Magnuson J.K."/>
            <person name="Baker S.E."/>
            <person name="Pomraning K.R."/>
        </authorList>
    </citation>
    <scope>NUCLEOTIDE SEQUENCE [LARGE SCALE GENOMIC DNA]</scope>
    <source>
        <strain evidence="2">CBS 7786</strain>
    </source>
</reference>
<proteinExistence type="predicted"/>
<evidence type="ECO:0000313" key="2">
    <source>
        <dbReference type="Proteomes" id="UP001433508"/>
    </source>
</evidence>
<evidence type="ECO:0000313" key="1">
    <source>
        <dbReference type="EMBL" id="KAK9236688.1"/>
    </source>
</evidence>
<dbReference type="EMBL" id="MU971382">
    <property type="protein sequence ID" value="KAK9236688.1"/>
    <property type="molecule type" value="Genomic_DNA"/>
</dbReference>
<protein>
    <submittedName>
        <fullName evidence="1">General substrate transporter</fullName>
    </submittedName>
</protein>
<gene>
    <name evidence="1" type="ORF">V1525DRAFT_426885</name>
</gene>
<accession>A0ACC3SYL3</accession>
<sequence length="510" mass="55783">MARTHLGLRGKPLHIAIATIAGLSFLLFGYDQGVIGSLLTLDTFIATFPAMDVSNSVSPSQRSHNSTIQGVAVSLYEIGCMLGAIVTMVIGDKLGRRKTIFCGSIIMIIGTAVQCTSFSLGQFIAGRIITGLGNGFNTATVPMWQSECAKAHSRGQLVMLEGALITGGIALSYWIDLAFYFVPGQADWRFPIAFQAVFAIIVTGAVLLLPESPRWLLKKGHEDEAARVFSALDDEPDDSSVISQEIDAIKSTLATETSSSFRDIFTFTNKKHFHRTMLAFWNQVMQQITGINLITYYAGTIYQNSIRLSPLNAKIRLGRRKLMIGGAIGQSVTMAILTATAYLADKGNSKAGIAAAVFLFVFNTFFGIGWLGMTWLYPAEIVSLQVRAPANGLSTAGNWISNFMVVMITPIAFNNIGAYTYLIFAIINAAMVPTVFFFYPETAGRSLEEIDEIFAQSNPWTPWDVVRIADSMPKHHAFYEETEDDIALDAGRSYRITDHGSDHSEKVDIP</sequence>
<dbReference type="Proteomes" id="UP001433508">
    <property type="component" value="Unassembled WGS sequence"/>
</dbReference>
<name>A0ACC3SYL3_LIPKO</name>
<keyword evidence="2" id="KW-1185">Reference proteome</keyword>
<organism evidence="1 2">
    <name type="scientific">Lipomyces kononenkoae</name>
    <name type="common">Yeast</name>
    <dbReference type="NCBI Taxonomy" id="34357"/>
    <lineage>
        <taxon>Eukaryota</taxon>
        <taxon>Fungi</taxon>
        <taxon>Dikarya</taxon>
        <taxon>Ascomycota</taxon>
        <taxon>Saccharomycotina</taxon>
        <taxon>Lipomycetes</taxon>
        <taxon>Lipomycetales</taxon>
        <taxon>Lipomycetaceae</taxon>
        <taxon>Lipomyces</taxon>
    </lineage>
</organism>
<comment type="caution">
    <text evidence="1">The sequence shown here is derived from an EMBL/GenBank/DDBJ whole genome shotgun (WGS) entry which is preliminary data.</text>
</comment>